<organism evidence="6 7">
    <name type="scientific">Clavelina lepadiformis</name>
    <name type="common">Light-bulb sea squirt</name>
    <name type="synonym">Ascidia lepadiformis</name>
    <dbReference type="NCBI Taxonomy" id="159417"/>
    <lineage>
        <taxon>Eukaryota</taxon>
        <taxon>Metazoa</taxon>
        <taxon>Chordata</taxon>
        <taxon>Tunicata</taxon>
        <taxon>Ascidiacea</taxon>
        <taxon>Aplousobranchia</taxon>
        <taxon>Clavelinidae</taxon>
        <taxon>Clavelina</taxon>
    </lineage>
</organism>
<evidence type="ECO:0000313" key="6">
    <source>
        <dbReference type="EMBL" id="CAK8676032.1"/>
    </source>
</evidence>
<evidence type="ECO:0000256" key="2">
    <source>
        <dbReference type="ARBA" id="ARBA00022723"/>
    </source>
</evidence>
<dbReference type="InterPro" id="IPR007666">
    <property type="entry name" value="ADP_PFK/GK"/>
</dbReference>
<dbReference type="EMBL" id="CAWYQH010000024">
    <property type="protein sequence ID" value="CAK8676032.1"/>
    <property type="molecule type" value="Genomic_DNA"/>
</dbReference>
<keyword evidence="2" id="KW-0479">Metal-binding</keyword>
<evidence type="ECO:0000313" key="7">
    <source>
        <dbReference type="Proteomes" id="UP001642483"/>
    </source>
</evidence>
<gene>
    <name evidence="6" type="ORF">CVLEPA_LOCUS5539</name>
</gene>
<evidence type="ECO:0008006" key="8">
    <source>
        <dbReference type="Google" id="ProtNLM"/>
    </source>
</evidence>
<keyword evidence="7" id="KW-1185">Reference proteome</keyword>
<comment type="caution">
    <text evidence="6">The sequence shown here is derived from an EMBL/GenBank/DDBJ whole genome shotgun (WGS) entry which is preliminary data.</text>
</comment>
<dbReference type="PANTHER" id="PTHR21208:SF0">
    <property type="entry name" value="ADP-DEPENDENT GLUCOKINASE"/>
    <property type="match status" value="1"/>
</dbReference>
<evidence type="ECO:0000256" key="3">
    <source>
        <dbReference type="ARBA" id="ARBA00022777"/>
    </source>
</evidence>
<dbReference type="Proteomes" id="UP001642483">
    <property type="component" value="Unassembled WGS sequence"/>
</dbReference>
<keyword evidence="4" id="KW-0460">Magnesium</keyword>
<reference evidence="6 7" key="1">
    <citation type="submission" date="2024-02" db="EMBL/GenBank/DDBJ databases">
        <authorList>
            <person name="Daric V."/>
            <person name="Darras S."/>
        </authorList>
    </citation>
    <scope>NUCLEOTIDE SEQUENCE [LARGE SCALE GENOMIC DNA]</scope>
</reference>
<dbReference type="InterPro" id="IPR029056">
    <property type="entry name" value="Ribokinase-like"/>
</dbReference>
<dbReference type="SUPFAM" id="SSF53613">
    <property type="entry name" value="Ribokinase-like"/>
    <property type="match status" value="1"/>
</dbReference>
<name>A0ABP0F8K7_CLALP</name>
<dbReference type="Pfam" id="PF04587">
    <property type="entry name" value="ADP_PFK_GK"/>
    <property type="match status" value="1"/>
</dbReference>
<keyword evidence="3" id="KW-0418">Kinase</keyword>
<proteinExistence type="predicted"/>
<dbReference type="PANTHER" id="PTHR21208">
    <property type="entry name" value="ADP-DEPENDENT GLUCOKINASE"/>
    <property type="match status" value="1"/>
</dbReference>
<evidence type="ECO:0000256" key="1">
    <source>
        <dbReference type="ARBA" id="ARBA00022679"/>
    </source>
</evidence>
<protein>
    <recommendedName>
        <fullName evidence="8">ADP-dependent glucokinase</fullName>
    </recommendedName>
</protein>
<dbReference type="Gene3D" id="3.40.1190.20">
    <property type="match status" value="1"/>
</dbReference>
<evidence type="ECO:0000256" key="5">
    <source>
        <dbReference type="ARBA" id="ARBA00023152"/>
    </source>
</evidence>
<keyword evidence="5" id="KW-0324">Glycolysis</keyword>
<sequence length="497" mass="54963">MTYLFSFASVGVVTIAATLSYLSWDHLPYFRGVQTIDKPIEAIIAKSWERLIVRPESPFQQIAVGVNGNVDLIVKGTKLMKLLDPSSNCSAIEDLIDHSKLQSLKDLQQTFAYFHAKGAGGERHMENDEDFQVILTSATSISDTEYFIGGNAALMAQKLAAMIPSGGRVFLGCPVGPVLKPLLHAQLETVESLFVKQDEYHMILEYSFGESWNGRTCPIASRFIFSHDINNSRMMSFEGFIASLSSFEPDLVVLSGFHLLESQPRSFWMERIVEISKLLKTLSKKIPIHVELASMYNKACMLHIIKQIFPLVDSIGLNEQELWLVCQSAGGPHCLDNNLNGPPAIPKTADILEWMLKTFSSNPNSRLSRVHFHTLLYHVIVVLQSSPWQNQASAVAAGTRIASTQACDDITVQADKVQLRVQGNIMLSALKGTNTKNNAQDFDPDNPIISWQSSDFLFFMSPVLICRKPIKTVGLGDAISAAGLLYSGYSLGTTDNQ</sequence>
<keyword evidence="1" id="KW-0808">Transferase</keyword>
<evidence type="ECO:0000256" key="4">
    <source>
        <dbReference type="ARBA" id="ARBA00022842"/>
    </source>
</evidence>
<accession>A0ABP0F8K7</accession>
<dbReference type="PROSITE" id="PS51255">
    <property type="entry name" value="ADPK"/>
    <property type="match status" value="1"/>
</dbReference>